<proteinExistence type="predicted"/>
<keyword evidence="7" id="KW-0325">Glycoprotein</keyword>
<evidence type="ECO:0000256" key="6">
    <source>
        <dbReference type="ARBA" id="ARBA00023170"/>
    </source>
</evidence>
<feature type="domain" description="Fibronectin type-III" evidence="9">
    <location>
        <begin position="139"/>
        <end position="230"/>
    </location>
</feature>
<dbReference type="PANTHER" id="PTHR23037:SF34">
    <property type="entry name" value="THROMBOPOIETIN RECEPTOR ISOFORM X1"/>
    <property type="match status" value="1"/>
</dbReference>
<evidence type="ECO:0000256" key="4">
    <source>
        <dbReference type="ARBA" id="ARBA00022989"/>
    </source>
</evidence>
<gene>
    <name evidence="10" type="primary">mpl</name>
</gene>
<dbReference type="PROSITE" id="PS50853">
    <property type="entry name" value="FN3"/>
    <property type="match status" value="2"/>
</dbReference>
<sequence>MGGGGGSKLPHWPHLTEFVNNPEFITRRFFVVSGTDVLLLKHEPNPRCFTRTEEDFTCFFETADNNTYDLLYTFQSQPTERCEMSAQETEEGTFLHVCVFPDSHVLLFVDLLLEVVERRTNSTTYTRKVSVEDNVLLDAPFNVSVQPTGEVGQLDVSWSIKLSKYMRRKNTVHRIRYSSRTLGEKIKAKGHVLGSLVPGEEVEVQVCVKSSSDVGHWSSWSRSVQAVAPQSADDVSLKCFTSDLHHICCFWNGSRYGAEIHYKLSYRMSPSEVGSWTEWNQCLFEGNFTDLCCFHGDESRKVRGKLISISGPITRLFYIKEFTLNHSIKTSAPGHVRGVMEKNKLCLEWEAPLPSLLPHLQYEVDHQTTRGEGWKRITGPETETCVEVPSGSQYSVKVRAKPTGSIYSGHWSDWSDVLTGDSPTEVGLWLVLCIPVVENVLLCVFSCLFHFRKLKLYFWPPVPNLDKVLQNFLMEISQQTWDPPVTAKQCLEETMSSVVEVMTRDECPGLGKPSVEISELLSAEERSSCSTGVTVAPDYVSLSKENVRNSYIYEQLHREGEDSSGDDLHCSSTDGSENVSRCLNTDFLNQSYLPLAECVNTFTSKARAERGPGNCYTTNWECSCRIKTLTAGFPQSL</sequence>
<evidence type="ECO:0000259" key="9">
    <source>
        <dbReference type="PROSITE" id="PS50853"/>
    </source>
</evidence>
<dbReference type="InterPro" id="IPR015152">
    <property type="entry name" value="Growth/epo_recpt_lig-bind"/>
</dbReference>
<dbReference type="CDD" id="cd00063">
    <property type="entry name" value="FN3"/>
    <property type="match status" value="1"/>
</dbReference>
<dbReference type="PANTHER" id="PTHR23037">
    <property type="entry name" value="CYTOKINE RECEPTOR"/>
    <property type="match status" value="1"/>
</dbReference>
<accession>A0A8C5GK91</accession>
<dbReference type="SUPFAM" id="SSF49265">
    <property type="entry name" value="Fibronectin type III"/>
    <property type="match status" value="4"/>
</dbReference>
<reference evidence="10" key="2">
    <citation type="submission" date="2025-08" db="UniProtKB">
        <authorList>
            <consortium name="Ensembl"/>
        </authorList>
    </citation>
    <scope>IDENTIFICATION</scope>
</reference>
<dbReference type="GO" id="GO:0004896">
    <property type="term" value="F:cytokine receptor activity"/>
    <property type="evidence" value="ECO:0007669"/>
    <property type="project" value="TreeGrafter"/>
</dbReference>
<feature type="compositionally biased region" description="Basic and acidic residues" evidence="8">
    <location>
        <begin position="558"/>
        <end position="569"/>
    </location>
</feature>
<evidence type="ECO:0000256" key="8">
    <source>
        <dbReference type="SAM" id="MobiDB-lite"/>
    </source>
</evidence>
<dbReference type="Ensembl" id="ENSGWIT00000034484.1">
    <property type="protein sequence ID" value="ENSGWIP00000031666.1"/>
    <property type="gene ID" value="ENSGWIG00000016350.1"/>
</dbReference>
<organism evidence="10 11">
    <name type="scientific">Gouania willdenowi</name>
    <name type="common">Blunt-snouted clingfish</name>
    <name type="synonym">Lepadogaster willdenowi</name>
    <dbReference type="NCBI Taxonomy" id="441366"/>
    <lineage>
        <taxon>Eukaryota</taxon>
        <taxon>Metazoa</taxon>
        <taxon>Chordata</taxon>
        <taxon>Craniata</taxon>
        <taxon>Vertebrata</taxon>
        <taxon>Euteleostomi</taxon>
        <taxon>Actinopterygii</taxon>
        <taxon>Neopterygii</taxon>
        <taxon>Teleostei</taxon>
        <taxon>Neoteleostei</taxon>
        <taxon>Acanthomorphata</taxon>
        <taxon>Ovalentaria</taxon>
        <taxon>Blenniimorphae</taxon>
        <taxon>Blenniiformes</taxon>
        <taxon>Gobiesocoidei</taxon>
        <taxon>Gobiesocidae</taxon>
        <taxon>Gobiesocinae</taxon>
        <taxon>Gouania</taxon>
    </lineage>
</organism>
<dbReference type="GO" id="GO:0009897">
    <property type="term" value="C:external side of plasma membrane"/>
    <property type="evidence" value="ECO:0007669"/>
    <property type="project" value="TreeGrafter"/>
</dbReference>
<keyword evidence="6" id="KW-0675">Receptor</keyword>
<reference evidence="10" key="3">
    <citation type="submission" date="2025-09" db="UniProtKB">
        <authorList>
            <consortium name="Ensembl"/>
        </authorList>
    </citation>
    <scope>IDENTIFICATION</scope>
</reference>
<evidence type="ECO:0000256" key="3">
    <source>
        <dbReference type="ARBA" id="ARBA00022729"/>
    </source>
</evidence>
<evidence type="ECO:0000256" key="1">
    <source>
        <dbReference type="ARBA" id="ARBA00004479"/>
    </source>
</evidence>
<evidence type="ECO:0000256" key="2">
    <source>
        <dbReference type="ARBA" id="ARBA00022692"/>
    </source>
</evidence>
<keyword evidence="4" id="KW-1133">Transmembrane helix</keyword>
<evidence type="ECO:0000256" key="5">
    <source>
        <dbReference type="ARBA" id="ARBA00023136"/>
    </source>
</evidence>
<keyword evidence="2" id="KW-0812">Transmembrane</keyword>
<comment type="subcellular location">
    <subcellularLocation>
        <location evidence="1">Membrane</location>
        <topology evidence="1">Single-pass type I membrane protein</topology>
    </subcellularLocation>
</comment>
<dbReference type="InterPro" id="IPR003961">
    <property type="entry name" value="FN3_dom"/>
</dbReference>
<keyword evidence="11" id="KW-1185">Reference proteome</keyword>
<keyword evidence="5" id="KW-0472">Membrane</keyword>
<dbReference type="AlphaFoldDB" id="A0A8C5GK91"/>
<feature type="domain" description="Fibronectin type-III" evidence="9">
    <location>
        <begin position="332"/>
        <end position="422"/>
    </location>
</feature>
<protein>
    <recommendedName>
        <fullName evidence="9">Fibronectin type-III domain-containing protein</fullName>
    </recommendedName>
</protein>
<dbReference type="InterPro" id="IPR013783">
    <property type="entry name" value="Ig-like_fold"/>
</dbReference>
<keyword evidence="3" id="KW-0732">Signal</keyword>
<evidence type="ECO:0000313" key="11">
    <source>
        <dbReference type="Proteomes" id="UP000694680"/>
    </source>
</evidence>
<dbReference type="Pfam" id="PF09067">
    <property type="entry name" value="EpoR_lig-bind"/>
    <property type="match status" value="1"/>
</dbReference>
<evidence type="ECO:0000313" key="10">
    <source>
        <dbReference type="Ensembl" id="ENSGWIP00000031666.1"/>
    </source>
</evidence>
<dbReference type="Proteomes" id="UP000694680">
    <property type="component" value="Chromosome 4"/>
</dbReference>
<evidence type="ECO:0000256" key="7">
    <source>
        <dbReference type="ARBA" id="ARBA00023180"/>
    </source>
</evidence>
<dbReference type="SMART" id="SM00060">
    <property type="entry name" value="FN3"/>
    <property type="match status" value="2"/>
</dbReference>
<dbReference type="Gene3D" id="2.60.40.10">
    <property type="entry name" value="Immunoglobulins"/>
    <property type="match status" value="4"/>
</dbReference>
<dbReference type="InterPro" id="IPR036116">
    <property type="entry name" value="FN3_sf"/>
</dbReference>
<reference evidence="10" key="1">
    <citation type="submission" date="2020-06" db="EMBL/GenBank/DDBJ databases">
        <authorList>
            <consortium name="Wellcome Sanger Institute Data Sharing"/>
        </authorList>
    </citation>
    <scope>NUCLEOTIDE SEQUENCE [LARGE SCALE GENOMIC DNA]</scope>
</reference>
<name>A0A8C5GK91_GOUWI</name>
<feature type="region of interest" description="Disordered" evidence="8">
    <location>
        <begin position="558"/>
        <end position="577"/>
    </location>
</feature>